<feature type="transmembrane region" description="Helical" evidence="8">
    <location>
        <begin position="61"/>
        <end position="81"/>
    </location>
</feature>
<gene>
    <name evidence="10" type="ORF">ACFQ3F_12625</name>
</gene>
<dbReference type="Pfam" id="PF06271">
    <property type="entry name" value="RDD"/>
    <property type="match status" value="1"/>
</dbReference>
<dbReference type="PANTHER" id="PTHR36115:SF6">
    <property type="entry name" value="PROLINE-RICH ANTIGEN HOMOLOG"/>
    <property type="match status" value="1"/>
</dbReference>
<evidence type="ECO:0000256" key="5">
    <source>
        <dbReference type="ARBA" id="ARBA00022989"/>
    </source>
</evidence>
<keyword evidence="4 8" id="KW-0812">Transmembrane</keyword>
<evidence type="ECO:0000313" key="10">
    <source>
        <dbReference type="EMBL" id="MFD1248636.1"/>
    </source>
</evidence>
<evidence type="ECO:0000256" key="7">
    <source>
        <dbReference type="SAM" id="MobiDB-lite"/>
    </source>
</evidence>
<feature type="region of interest" description="Disordered" evidence="7">
    <location>
        <begin position="226"/>
        <end position="269"/>
    </location>
</feature>
<name>A0ABW3W0T2_9ACTN</name>
<feature type="transmembrane region" description="Helical" evidence="8">
    <location>
        <begin position="37"/>
        <end position="54"/>
    </location>
</feature>
<protein>
    <submittedName>
        <fullName evidence="10">RDD family protein</fullName>
    </submittedName>
</protein>
<evidence type="ECO:0000256" key="6">
    <source>
        <dbReference type="ARBA" id="ARBA00023136"/>
    </source>
</evidence>
<feature type="region of interest" description="Disordered" evidence="7">
    <location>
        <begin position="1"/>
        <end position="22"/>
    </location>
</feature>
<dbReference type="InterPro" id="IPR008984">
    <property type="entry name" value="SMAD_FHA_dom_sf"/>
</dbReference>
<keyword evidence="2" id="KW-1003">Cell membrane</keyword>
<evidence type="ECO:0000259" key="9">
    <source>
        <dbReference type="PROSITE" id="PS50006"/>
    </source>
</evidence>
<dbReference type="InterPro" id="IPR051791">
    <property type="entry name" value="Pra-immunoreactive"/>
</dbReference>
<evidence type="ECO:0000256" key="3">
    <source>
        <dbReference type="ARBA" id="ARBA00022553"/>
    </source>
</evidence>
<evidence type="ECO:0000256" key="8">
    <source>
        <dbReference type="SAM" id="Phobius"/>
    </source>
</evidence>
<dbReference type="PANTHER" id="PTHR36115">
    <property type="entry name" value="PROLINE-RICH ANTIGEN HOMOLOG-RELATED"/>
    <property type="match status" value="1"/>
</dbReference>
<keyword evidence="3" id="KW-0597">Phosphoprotein</keyword>
<reference evidence="11" key="1">
    <citation type="journal article" date="2019" name="Int. J. Syst. Evol. Microbiol.">
        <title>The Global Catalogue of Microorganisms (GCM) 10K type strain sequencing project: providing services to taxonomists for standard genome sequencing and annotation.</title>
        <authorList>
            <consortium name="The Broad Institute Genomics Platform"/>
            <consortium name="The Broad Institute Genome Sequencing Center for Infectious Disease"/>
            <person name="Wu L."/>
            <person name="Ma J."/>
        </authorList>
    </citation>
    <scope>NUCLEOTIDE SEQUENCE [LARGE SCALE GENOMIC DNA]</scope>
    <source>
        <strain evidence="11">CCUG 52478</strain>
    </source>
</reference>
<keyword evidence="6 8" id="KW-0472">Membrane</keyword>
<proteinExistence type="predicted"/>
<dbReference type="Pfam" id="PF00498">
    <property type="entry name" value="FHA"/>
    <property type="match status" value="1"/>
</dbReference>
<comment type="caution">
    <text evidence="10">The sequence shown here is derived from an EMBL/GenBank/DDBJ whole genome shotgun (WGS) entry which is preliminary data.</text>
</comment>
<dbReference type="InterPro" id="IPR000253">
    <property type="entry name" value="FHA_dom"/>
</dbReference>
<evidence type="ECO:0000256" key="1">
    <source>
        <dbReference type="ARBA" id="ARBA00004651"/>
    </source>
</evidence>
<evidence type="ECO:0000313" key="11">
    <source>
        <dbReference type="Proteomes" id="UP001597229"/>
    </source>
</evidence>
<sequence length="382" mass="39244">MSLAPPATAGPAASGDAVASPPAETDRRFTAFLLDRVLGWGLAAVAAAVGWWLGDSVLTGVLAGLVTLVVVGLVLAIQLGATGRTPGKAAVGLRVVRRTTGRPIGVAPALGRTLVLGIAGLPTVGLGWATLAWTAAMDPSRRRRALHDRIGDAIVVDVRARPVDAGLDDGDVRPQQLVNLTAMRLVPAPPVVEMSIPTPAPAVPTPPPAPRPAPAAAAAPAAVAAPLPPAAPGAHRAPTPAVPTPPLGEQTRVRGAVPPPAEAAPTPPAPMEIQWRVEFDTGEAFVVEGLALVGRRPEPRPGEPVRHVVPLRSSDMSLSKTHAQFQVAPDGALVVMDRGSTNGSYVVRKGMSRSLTPGRPSTLLAGDVVRFGDRTMRVERAS</sequence>
<dbReference type="EMBL" id="JBHTLX010000017">
    <property type="protein sequence ID" value="MFD1248636.1"/>
    <property type="molecule type" value="Genomic_DNA"/>
</dbReference>
<comment type="subcellular location">
    <subcellularLocation>
        <location evidence="1">Cell membrane</location>
        <topology evidence="1">Multi-pass membrane protein</topology>
    </subcellularLocation>
</comment>
<dbReference type="InterPro" id="IPR010432">
    <property type="entry name" value="RDD"/>
</dbReference>
<dbReference type="PROSITE" id="PS50006">
    <property type="entry name" value="FHA_DOMAIN"/>
    <property type="match status" value="1"/>
</dbReference>
<accession>A0ABW3W0T2</accession>
<dbReference type="SUPFAM" id="SSF49879">
    <property type="entry name" value="SMAD/FHA domain"/>
    <property type="match status" value="1"/>
</dbReference>
<feature type="compositionally biased region" description="Pro residues" evidence="7">
    <location>
        <begin position="257"/>
        <end position="269"/>
    </location>
</feature>
<keyword evidence="5 8" id="KW-1133">Transmembrane helix</keyword>
<organism evidence="10 11">
    <name type="scientific">Nocardioides ginsengisoli</name>
    <dbReference type="NCBI Taxonomy" id="363868"/>
    <lineage>
        <taxon>Bacteria</taxon>
        <taxon>Bacillati</taxon>
        <taxon>Actinomycetota</taxon>
        <taxon>Actinomycetes</taxon>
        <taxon>Propionibacteriales</taxon>
        <taxon>Nocardioidaceae</taxon>
        <taxon>Nocardioides</taxon>
    </lineage>
</organism>
<dbReference type="Gene3D" id="2.60.200.20">
    <property type="match status" value="1"/>
</dbReference>
<feature type="domain" description="FHA" evidence="9">
    <location>
        <begin position="291"/>
        <end position="351"/>
    </location>
</feature>
<feature type="transmembrane region" description="Helical" evidence="8">
    <location>
        <begin position="114"/>
        <end position="136"/>
    </location>
</feature>
<dbReference type="Proteomes" id="UP001597229">
    <property type="component" value="Unassembled WGS sequence"/>
</dbReference>
<keyword evidence="11" id="KW-1185">Reference proteome</keyword>
<dbReference type="RefSeq" id="WP_379228686.1">
    <property type="nucleotide sequence ID" value="NZ_JBHTLX010000017.1"/>
</dbReference>
<evidence type="ECO:0000256" key="4">
    <source>
        <dbReference type="ARBA" id="ARBA00022692"/>
    </source>
</evidence>
<evidence type="ECO:0000256" key="2">
    <source>
        <dbReference type="ARBA" id="ARBA00022475"/>
    </source>
</evidence>